<protein>
    <submittedName>
        <fullName evidence="1">Uncharacterized protein</fullName>
    </submittedName>
</protein>
<sequence>MYQFLTALRAFHSCHTHTTLITNILNHDRSPYVPTSSYFIQLGT</sequence>
<name>A0A160TXB4_9ZZZZ</name>
<evidence type="ECO:0000313" key="1">
    <source>
        <dbReference type="EMBL" id="CUS55167.1"/>
    </source>
</evidence>
<reference evidence="1" key="1">
    <citation type="submission" date="2015-10" db="EMBL/GenBank/DDBJ databases">
        <authorList>
            <person name="Gilbert D.G."/>
        </authorList>
    </citation>
    <scope>NUCLEOTIDE SEQUENCE</scope>
</reference>
<accession>A0A160TXB4</accession>
<dbReference type="EMBL" id="CZRL01000120">
    <property type="protein sequence ID" value="CUS55167.1"/>
    <property type="molecule type" value="Genomic_DNA"/>
</dbReference>
<gene>
    <name evidence="1" type="ORF">MGWOODY_XGa2235</name>
</gene>
<dbReference type="AlphaFoldDB" id="A0A160TXB4"/>
<organism evidence="1">
    <name type="scientific">hydrothermal vent metagenome</name>
    <dbReference type="NCBI Taxonomy" id="652676"/>
    <lineage>
        <taxon>unclassified sequences</taxon>
        <taxon>metagenomes</taxon>
        <taxon>ecological metagenomes</taxon>
    </lineage>
</organism>
<proteinExistence type="predicted"/>